<feature type="compositionally biased region" description="Polar residues" evidence="1">
    <location>
        <begin position="386"/>
        <end position="396"/>
    </location>
</feature>
<feature type="transmembrane region" description="Helical" evidence="2">
    <location>
        <begin position="64"/>
        <end position="85"/>
    </location>
</feature>
<dbReference type="GO" id="GO:0017000">
    <property type="term" value="P:antibiotic biosynthetic process"/>
    <property type="evidence" value="ECO:0007669"/>
    <property type="project" value="UniProtKB-ARBA"/>
</dbReference>
<accession>A0A9W9G8Y8</accession>
<evidence type="ECO:0000256" key="1">
    <source>
        <dbReference type="SAM" id="MobiDB-lite"/>
    </source>
</evidence>
<evidence type="ECO:0000256" key="2">
    <source>
        <dbReference type="SAM" id="Phobius"/>
    </source>
</evidence>
<feature type="transmembrane region" description="Helical" evidence="2">
    <location>
        <begin position="91"/>
        <end position="112"/>
    </location>
</feature>
<keyword evidence="4" id="KW-1185">Reference proteome</keyword>
<keyword evidence="2" id="KW-0472">Membrane</keyword>
<comment type="caution">
    <text evidence="3">The sequence shown here is derived from an EMBL/GenBank/DDBJ whole genome shotgun (WGS) entry which is preliminary data.</text>
</comment>
<evidence type="ECO:0000313" key="4">
    <source>
        <dbReference type="Proteomes" id="UP001141434"/>
    </source>
</evidence>
<gene>
    <name evidence="3" type="ORF">NUU61_000055</name>
</gene>
<reference evidence="3" key="1">
    <citation type="submission" date="2022-11" db="EMBL/GenBank/DDBJ databases">
        <authorList>
            <person name="Petersen C."/>
        </authorList>
    </citation>
    <scope>NUCLEOTIDE SEQUENCE</scope>
    <source>
        <strain evidence="3">IBT 34128</strain>
    </source>
</reference>
<dbReference type="AlphaFoldDB" id="A0A9W9G8Y8"/>
<dbReference type="EMBL" id="JAPMSZ010000001">
    <property type="protein sequence ID" value="KAJ5114296.1"/>
    <property type="molecule type" value="Genomic_DNA"/>
</dbReference>
<dbReference type="SUPFAM" id="SSF53474">
    <property type="entry name" value="alpha/beta-Hydrolases"/>
    <property type="match status" value="1"/>
</dbReference>
<dbReference type="GeneID" id="81389807"/>
<keyword evidence="2" id="KW-0812">Transmembrane</keyword>
<proteinExistence type="predicted"/>
<organism evidence="3 4">
    <name type="scientific">Penicillium alfredii</name>
    <dbReference type="NCBI Taxonomy" id="1506179"/>
    <lineage>
        <taxon>Eukaryota</taxon>
        <taxon>Fungi</taxon>
        <taxon>Dikarya</taxon>
        <taxon>Ascomycota</taxon>
        <taxon>Pezizomycotina</taxon>
        <taxon>Eurotiomycetes</taxon>
        <taxon>Eurotiomycetidae</taxon>
        <taxon>Eurotiales</taxon>
        <taxon>Aspergillaceae</taxon>
        <taxon>Penicillium</taxon>
    </lineage>
</organism>
<feature type="compositionally biased region" description="Basic and acidic residues" evidence="1">
    <location>
        <begin position="359"/>
        <end position="373"/>
    </location>
</feature>
<dbReference type="InterPro" id="IPR029058">
    <property type="entry name" value="AB_hydrolase_fold"/>
</dbReference>
<dbReference type="OrthoDB" id="202545at2759"/>
<keyword evidence="2" id="KW-1133">Transmembrane helix</keyword>
<evidence type="ECO:0000313" key="3">
    <source>
        <dbReference type="EMBL" id="KAJ5114296.1"/>
    </source>
</evidence>
<feature type="region of interest" description="Disordered" evidence="1">
    <location>
        <begin position="354"/>
        <end position="418"/>
    </location>
</feature>
<sequence>MEYLTQAAVTAVPYTASPVRLLWSDIRLILQNIWTLPGIFLPLRLGRTSPLDELFVSLPNGATVALHGFLVVYQLAFLVSLPIVLLLMMPALWILTYVAGFFSVNYLICILLNGRRRIITSQVPVTETPGHERECWFFINGVAVGRRWLQQNINQLSYTFGRKVTGVHNRTSGIIFDLLECLIQRDLSYATDDVRSTYELLKKALLNPNCDKVVLLLHSQGAIEGGLIIDWLLDELPRDLLRSLEVYTFAAAANHFNNPWTSCPKPSESPTTDPSGAMSNTIRHIEHYANDGDFVARWGLLHFIDVPNRYMGQVFIRSDSGHMMNQHYLDNMFTLGPDQKVLDSNPFMETTIATQPNKTMREQDGAQGKRADGKPSTSGVLGRQSPEPNGSSQTLRIKNVSRLWQYRNGGSPGTREGA</sequence>
<dbReference type="PANTHER" id="PTHR42044:SF2">
    <property type="entry name" value="DUF676 DOMAIN-CONTAINING PROTEIN"/>
    <property type="match status" value="1"/>
</dbReference>
<protein>
    <submittedName>
        <fullName evidence="3">Uncharacterized protein</fullName>
    </submittedName>
</protein>
<name>A0A9W9G8Y8_9EURO</name>
<dbReference type="GO" id="GO:0072330">
    <property type="term" value="P:monocarboxylic acid biosynthetic process"/>
    <property type="evidence" value="ECO:0007669"/>
    <property type="project" value="UniProtKB-ARBA"/>
</dbReference>
<dbReference type="RefSeq" id="XP_056515489.1">
    <property type="nucleotide sequence ID" value="XM_056650639.1"/>
</dbReference>
<reference evidence="3" key="2">
    <citation type="journal article" date="2023" name="IMA Fungus">
        <title>Comparative genomic study of the Penicillium genus elucidates a diverse pangenome and 15 lateral gene transfer events.</title>
        <authorList>
            <person name="Petersen C."/>
            <person name="Sorensen T."/>
            <person name="Nielsen M.R."/>
            <person name="Sondergaard T.E."/>
            <person name="Sorensen J.L."/>
            <person name="Fitzpatrick D.A."/>
            <person name="Frisvad J.C."/>
            <person name="Nielsen K.L."/>
        </authorList>
    </citation>
    <scope>NUCLEOTIDE SEQUENCE</scope>
    <source>
        <strain evidence="3">IBT 34128</strain>
    </source>
</reference>
<dbReference type="Proteomes" id="UP001141434">
    <property type="component" value="Unassembled WGS sequence"/>
</dbReference>
<dbReference type="PANTHER" id="PTHR42044">
    <property type="entry name" value="DUF676 DOMAIN-CONTAINING PROTEIN-RELATED"/>
    <property type="match status" value="1"/>
</dbReference>